<feature type="compositionally biased region" description="Basic and acidic residues" evidence="2">
    <location>
        <begin position="486"/>
        <end position="499"/>
    </location>
</feature>
<feature type="compositionally biased region" description="Basic and acidic residues" evidence="2">
    <location>
        <begin position="628"/>
        <end position="662"/>
    </location>
</feature>
<feature type="compositionally biased region" description="Basic and acidic residues" evidence="2">
    <location>
        <begin position="382"/>
        <end position="403"/>
    </location>
</feature>
<feature type="compositionally biased region" description="Basic and acidic residues" evidence="2">
    <location>
        <begin position="580"/>
        <end position="594"/>
    </location>
</feature>
<feature type="region of interest" description="Disordered" evidence="2">
    <location>
        <begin position="353"/>
        <end position="499"/>
    </location>
</feature>
<proteinExistence type="predicted"/>
<feature type="coiled-coil region" evidence="1">
    <location>
        <begin position="1372"/>
        <end position="1399"/>
    </location>
</feature>
<evidence type="ECO:0000256" key="1">
    <source>
        <dbReference type="SAM" id="Coils"/>
    </source>
</evidence>
<dbReference type="Pfam" id="PF24578">
    <property type="entry name" value="CSPP1_C"/>
    <property type="match status" value="1"/>
</dbReference>
<feature type="compositionally biased region" description="Basic and acidic residues" evidence="2">
    <location>
        <begin position="790"/>
        <end position="803"/>
    </location>
</feature>
<organism evidence="4 5">
    <name type="scientific">Mya arenaria</name>
    <name type="common">Soft-shell clam</name>
    <dbReference type="NCBI Taxonomy" id="6604"/>
    <lineage>
        <taxon>Eukaryota</taxon>
        <taxon>Metazoa</taxon>
        <taxon>Spiralia</taxon>
        <taxon>Lophotrochozoa</taxon>
        <taxon>Mollusca</taxon>
        <taxon>Bivalvia</taxon>
        <taxon>Autobranchia</taxon>
        <taxon>Heteroconchia</taxon>
        <taxon>Euheterodonta</taxon>
        <taxon>Imparidentia</taxon>
        <taxon>Neoheterodontei</taxon>
        <taxon>Myida</taxon>
        <taxon>Myoidea</taxon>
        <taxon>Myidae</taxon>
        <taxon>Mya</taxon>
    </lineage>
</organism>
<keyword evidence="1" id="KW-0175">Coiled coil</keyword>
<feature type="region of interest" description="Disordered" evidence="2">
    <location>
        <begin position="779"/>
        <end position="864"/>
    </location>
</feature>
<feature type="compositionally biased region" description="Basic and acidic residues" evidence="2">
    <location>
        <begin position="556"/>
        <end position="568"/>
    </location>
</feature>
<evidence type="ECO:0000259" key="3">
    <source>
        <dbReference type="Pfam" id="PF24578"/>
    </source>
</evidence>
<feature type="region of interest" description="Disordered" evidence="2">
    <location>
        <begin position="1027"/>
        <end position="1309"/>
    </location>
</feature>
<feature type="region of interest" description="Disordered" evidence="2">
    <location>
        <begin position="878"/>
        <end position="900"/>
    </location>
</feature>
<feature type="compositionally biased region" description="Basic and acidic residues" evidence="2">
    <location>
        <begin position="692"/>
        <end position="713"/>
    </location>
</feature>
<feature type="region of interest" description="Disordered" evidence="2">
    <location>
        <begin position="553"/>
        <end position="753"/>
    </location>
</feature>
<gene>
    <name evidence="4" type="ORF">MAR_037446</name>
</gene>
<dbReference type="EMBL" id="CP111024">
    <property type="protein sequence ID" value="WAR23777.1"/>
    <property type="molecule type" value="Genomic_DNA"/>
</dbReference>
<feature type="region of interest" description="Disordered" evidence="2">
    <location>
        <begin position="919"/>
        <end position="947"/>
    </location>
</feature>
<feature type="domain" description="Centrosome and spindle pole-associated protein 1 C-terminal" evidence="3">
    <location>
        <begin position="1335"/>
        <end position="1390"/>
    </location>
</feature>
<feature type="compositionally biased region" description="Basic and acidic residues" evidence="2">
    <location>
        <begin position="930"/>
        <end position="941"/>
    </location>
</feature>
<feature type="region of interest" description="Disordered" evidence="2">
    <location>
        <begin position="1416"/>
        <end position="1435"/>
    </location>
</feature>
<feature type="compositionally biased region" description="Basic and acidic residues" evidence="2">
    <location>
        <begin position="1068"/>
        <end position="1081"/>
    </location>
</feature>
<protein>
    <submittedName>
        <fullName evidence="4">CSPP1-like protein</fullName>
    </submittedName>
</protein>
<evidence type="ECO:0000313" key="5">
    <source>
        <dbReference type="Proteomes" id="UP001164746"/>
    </source>
</evidence>
<feature type="compositionally biased region" description="Basic and acidic residues" evidence="2">
    <location>
        <begin position="419"/>
        <end position="464"/>
    </location>
</feature>
<feature type="compositionally biased region" description="Basic and acidic residues" evidence="2">
    <location>
        <begin position="831"/>
        <end position="849"/>
    </location>
</feature>
<keyword evidence="5" id="KW-1185">Reference proteome</keyword>
<feature type="compositionally biased region" description="Basic and acidic residues" evidence="2">
    <location>
        <begin position="1027"/>
        <end position="1040"/>
    </location>
</feature>
<dbReference type="PANTHER" id="PTHR21616:SF2">
    <property type="entry name" value="CENTROSOME AND SPINDLE POLE-ASSOCIATED PROTEIN 1"/>
    <property type="match status" value="1"/>
</dbReference>
<feature type="compositionally biased region" description="Basic and acidic residues" evidence="2">
    <location>
        <begin position="1168"/>
        <end position="1283"/>
    </location>
</feature>
<evidence type="ECO:0000256" key="2">
    <source>
        <dbReference type="SAM" id="MobiDB-lite"/>
    </source>
</evidence>
<accession>A0ABY7FQ90</accession>
<feature type="compositionally biased region" description="Basic and acidic residues" evidence="2">
    <location>
        <begin position="729"/>
        <end position="740"/>
    </location>
</feature>
<name>A0ABY7FQ90_MYAAR</name>
<evidence type="ECO:0000313" key="4">
    <source>
        <dbReference type="EMBL" id="WAR23777.1"/>
    </source>
</evidence>
<sequence>MNTCPLPCPAQYHLNPRRSLLTSLSPMDLCVIFSIDDQSVLGSVAIDAIDTQPCFPNHVSCKVPPCNGTFGTRLRNAYSTIGQDVVVRSSETGLSGESGRILLPRWRMSSIRPQGDNIIKPGFYSHCLTFFDNRTPQFNNLSGEITNAKNDEQTSQNITFFVLTMGTLVETDIDQFIRANKHKLEEEKAELNHYPDQRHVDRGGQNVSPGGRRQWDKNQGRPPRPAEEPRPAPQQETGLAFGNDNQAKRKQQLNAERQKEYNEMLAKSKPGAKVFDYTEVEKEHMAEKRREYNEYLLKGQHSRHIITPERGMFVGADQTDRDKQAREKMLAYKQELEQQQQQQLLYKARQLAHIPDQSSRTNQIIKQSGPPPRSLQGQGYTGDERVKDMPKDSTRRIEAEHGGQSKRPPIFAENGPNYNHDDGERVFYKREEQRGRERERDERVGHRERDGENYQRHNERRHFPPQEVMRSRSLSPPLRDRGRRSPQGERSQRYLEDLEKRQQVLQEEYRRQLAEEQRLSAAQQETGLPLGVDGARAKLEEERKREYNQYLAAKHPATDRSRASEVLEGKGATLNVGEYDDNRRRHLEEERHQEYVQQQQQGELRTGARRAGAQPDSFAAGLQISGKDSAEIRKIKARNEEYNEYMREKTERDRHRFDDKKPATQASGRRPSPPRGNNPKEFATLPGLHYTDSAEKRKMADRNREYNDFLKQKDQRKRRFSTPTYEEILDQKRREEELARQEQGGNLRRYASEGNINKFENEMRDRELNKEKVRFGDERKLPSGILDDDNWLHPDHREEEYHQLVEPPPRPQPEMATSVQPKFMGGLNVGNDERDSAKRRRQAEYRRELQFQMEETQARKKREKVQDLRVNASGLLDPEKTSNRIRGLEGVPGASPRREYKAKEVQPYHTRFLLDDSGENLQLDLGGGGGRERGRRRERDNPLSMDPGFMGLLESRRPMGIAAPPPGLMYQPSTYVTGGGGGLGGLGSVDEAYNYYAMKNPLEDLNGGGGGYVPSLNLGGGGQDYGRADYETGNETEARKGYPRTISRVNKNKRPAPDGTQKAMGQNSHDRYDQKLEDEIKNYNPFGRGGGGAPIRDEGGNAIADLRAVQRGTYQSPRSSRRASPQSFSPRPPSPRDDKIKPPPAQQTAQGESTYARGGHGIFGMPKTDAEKDASDKYKDELRDQMEKERERMEEERENKRLEDQRLRMQSEYEEEQKKIRAREEEARRKNEELKLAAEERKKEAQRKNREQDDAKMKQQQEDMEREKREREQRENEASERLKSPPVPAMKAKNEPDVFDPRTIQRPPPNKVIFENAVNKNASLPPPRPSTDTVNARNIQQFNELKYKTDTESRRALRSMFPEAPVTNNTLETQQEAMLRQQEEQLRSLRERNVDNINHFPEDFEDMTGARNDTARARRRERFSPRPSSINGMGSQASLDVDRIQLKNEDRLRRLHQMSSHPDVDIMEI</sequence>
<dbReference type="PANTHER" id="PTHR21616">
    <property type="entry name" value="CENTROSOME SPINDLE POLE ASSOCIATED PROTEIN"/>
    <property type="match status" value="1"/>
</dbReference>
<dbReference type="InterPro" id="IPR058191">
    <property type="entry name" value="CSPP1_C"/>
</dbReference>
<reference evidence="4" key="1">
    <citation type="submission" date="2022-11" db="EMBL/GenBank/DDBJ databases">
        <title>Centuries of genome instability and evolution in soft-shell clam transmissible cancer (bioRxiv).</title>
        <authorList>
            <person name="Hart S.F.M."/>
            <person name="Yonemitsu M.A."/>
            <person name="Giersch R.M."/>
            <person name="Beal B.F."/>
            <person name="Arriagada G."/>
            <person name="Davis B.W."/>
            <person name="Ostrander E.A."/>
            <person name="Goff S.P."/>
            <person name="Metzger M.J."/>
        </authorList>
    </citation>
    <scope>NUCLEOTIDE SEQUENCE</scope>
    <source>
        <strain evidence="4">MELC-2E11</strain>
        <tissue evidence="4">Siphon/mantle</tissue>
    </source>
</reference>
<feature type="region of interest" description="Disordered" evidence="2">
    <location>
        <begin position="191"/>
        <end position="254"/>
    </location>
</feature>
<feature type="compositionally biased region" description="Basic and acidic residues" evidence="2">
    <location>
        <begin position="213"/>
        <end position="230"/>
    </location>
</feature>
<feature type="compositionally biased region" description="Polar residues" evidence="2">
    <location>
        <begin position="356"/>
        <end position="366"/>
    </location>
</feature>
<dbReference type="Proteomes" id="UP001164746">
    <property type="component" value="Chromosome 13"/>
</dbReference>
<dbReference type="InterPro" id="IPR026708">
    <property type="entry name" value="CSPP1"/>
</dbReference>
<feature type="compositionally biased region" description="Basic and acidic residues" evidence="2">
    <location>
        <begin position="191"/>
        <end position="202"/>
    </location>
</feature>
<feature type="compositionally biased region" description="Low complexity" evidence="2">
    <location>
        <begin position="1116"/>
        <end position="1129"/>
    </location>
</feature>